<reference evidence="2" key="1">
    <citation type="submission" date="2016-11" db="UniProtKB">
        <authorList>
            <consortium name="WormBaseParasite"/>
        </authorList>
    </citation>
    <scope>IDENTIFICATION</scope>
    <source>
        <strain evidence="2">KR3021</strain>
    </source>
</reference>
<evidence type="ECO:0000313" key="1">
    <source>
        <dbReference type="Proteomes" id="UP000095286"/>
    </source>
</evidence>
<proteinExistence type="predicted"/>
<organism evidence="1 2">
    <name type="scientific">Rhabditophanes sp. KR3021</name>
    <dbReference type="NCBI Taxonomy" id="114890"/>
    <lineage>
        <taxon>Eukaryota</taxon>
        <taxon>Metazoa</taxon>
        <taxon>Ecdysozoa</taxon>
        <taxon>Nematoda</taxon>
        <taxon>Chromadorea</taxon>
        <taxon>Rhabditida</taxon>
        <taxon>Tylenchina</taxon>
        <taxon>Panagrolaimomorpha</taxon>
        <taxon>Strongyloidoidea</taxon>
        <taxon>Alloionematidae</taxon>
        <taxon>Rhabditophanes</taxon>
    </lineage>
</organism>
<sequence>MSGEEPHSKKSKSGNEDAPKNSSPLPKNWEYRHSSSRGVGYYINKQTGQSQWEKPTSENIKRDEIRCAHLLVKHVGSRNPSSWRSEKITRTKEDAINILTNYKKEIESSDNIESTFGRLAETCSDCSSAKKRGDLGMFGKGQMQKAFENVAFSLKIGEMSNIVDSDSGVHLIYRLH</sequence>
<dbReference type="Proteomes" id="UP000095286">
    <property type="component" value="Unplaced"/>
</dbReference>
<accession>A0AC35TK54</accession>
<dbReference type="WBParaSite" id="RSKR_0000152000.1">
    <property type="protein sequence ID" value="RSKR_0000152000.1"/>
    <property type="gene ID" value="RSKR_0000152000"/>
</dbReference>
<name>A0AC35TK54_9BILA</name>
<protein>
    <submittedName>
        <fullName evidence="2">Peptidyl-prolyl cis-trans isomerase</fullName>
    </submittedName>
</protein>
<evidence type="ECO:0000313" key="2">
    <source>
        <dbReference type="WBParaSite" id="RSKR_0000152000.1"/>
    </source>
</evidence>